<dbReference type="InterPro" id="IPR023780">
    <property type="entry name" value="Chromo_domain"/>
</dbReference>
<organism evidence="11 12">
    <name type="scientific">Theileria orientalis</name>
    <dbReference type="NCBI Taxonomy" id="68886"/>
    <lineage>
        <taxon>Eukaryota</taxon>
        <taxon>Sar</taxon>
        <taxon>Alveolata</taxon>
        <taxon>Apicomplexa</taxon>
        <taxon>Aconoidasida</taxon>
        <taxon>Piroplasmida</taxon>
        <taxon>Theileriidae</taxon>
        <taxon>Theileria</taxon>
    </lineage>
</organism>
<keyword evidence="4 11" id="KW-0378">Hydrolase</keyword>
<evidence type="ECO:0000259" key="10">
    <source>
        <dbReference type="PROSITE" id="PS51194"/>
    </source>
</evidence>
<feature type="compositionally biased region" description="Polar residues" evidence="7">
    <location>
        <begin position="1685"/>
        <end position="1696"/>
    </location>
</feature>
<dbReference type="EMBL" id="CP056069">
    <property type="protein sequence ID" value="UKK00651.1"/>
    <property type="molecule type" value="Genomic_DNA"/>
</dbReference>
<feature type="domain" description="Helicase ATP-binding" evidence="9">
    <location>
        <begin position="791"/>
        <end position="967"/>
    </location>
</feature>
<dbReference type="SUPFAM" id="SSF52540">
    <property type="entry name" value="P-loop containing nucleoside triphosphate hydrolases"/>
    <property type="match status" value="2"/>
</dbReference>
<dbReference type="Gene3D" id="3.40.50.300">
    <property type="entry name" value="P-loop containing nucleotide triphosphate hydrolases"/>
    <property type="match status" value="1"/>
</dbReference>
<dbReference type="GO" id="GO:0016887">
    <property type="term" value="F:ATP hydrolysis activity"/>
    <property type="evidence" value="ECO:0007669"/>
    <property type="project" value="TreeGrafter"/>
</dbReference>
<dbReference type="InterPro" id="IPR000953">
    <property type="entry name" value="Chromo/chromo_shadow_dom"/>
</dbReference>
<proteinExistence type="predicted"/>
<dbReference type="SMART" id="SM00487">
    <property type="entry name" value="DEXDc"/>
    <property type="match status" value="1"/>
</dbReference>
<keyword evidence="11" id="KW-0347">Helicase</keyword>
<dbReference type="InterPro" id="IPR000330">
    <property type="entry name" value="SNF2_N"/>
</dbReference>
<dbReference type="PROSITE" id="PS50013">
    <property type="entry name" value="CHROMO_2"/>
    <property type="match status" value="2"/>
</dbReference>
<dbReference type="Pfam" id="PF00385">
    <property type="entry name" value="Chromo"/>
    <property type="match status" value="2"/>
</dbReference>
<dbReference type="CDD" id="cd18793">
    <property type="entry name" value="SF2_C_SNF"/>
    <property type="match status" value="1"/>
</dbReference>
<dbReference type="Gene3D" id="1.10.10.60">
    <property type="entry name" value="Homeodomain-like"/>
    <property type="match status" value="1"/>
</dbReference>
<dbReference type="GO" id="GO:0005524">
    <property type="term" value="F:ATP binding"/>
    <property type="evidence" value="ECO:0007669"/>
    <property type="project" value="UniProtKB-KW"/>
</dbReference>
<keyword evidence="3" id="KW-0547">Nucleotide-binding</keyword>
<gene>
    <name evidence="11" type="ORF">MACK_000725</name>
</gene>
<dbReference type="InterPro" id="IPR001650">
    <property type="entry name" value="Helicase_C-like"/>
</dbReference>
<feature type="compositionally biased region" description="Polar residues" evidence="7">
    <location>
        <begin position="59"/>
        <end position="71"/>
    </location>
</feature>
<protein>
    <submittedName>
        <fullName evidence="11">DNA helicase</fullName>
        <ecNumber evidence="11">3.6.4.12</ecNumber>
    </submittedName>
</protein>
<feature type="region of interest" description="Disordered" evidence="7">
    <location>
        <begin position="659"/>
        <end position="725"/>
    </location>
</feature>
<dbReference type="GO" id="GO:0003682">
    <property type="term" value="F:chromatin binding"/>
    <property type="evidence" value="ECO:0007669"/>
    <property type="project" value="TreeGrafter"/>
</dbReference>
<dbReference type="Proteomes" id="UP000244811">
    <property type="component" value="Chromosome 1"/>
</dbReference>
<dbReference type="InterPro" id="IPR027417">
    <property type="entry name" value="P-loop_NTPase"/>
</dbReference>
<dbReference type="PANTHER" id="PTHR45623:SF14">
    <property type="entry name" value="CHROMODOMAIN-HELICASE-DNA-BINDING PROTEIN 1"/>
    <property type="match status" value="1"/>
</dbReference>
<dbReference type="PROSITE" id="PS51192">
    <property type="entry name" value="HELICASE_ATP_BIND_1"/>
    <property type="match status" value="1"/>
</dbReference>
<keyword evidence="5" id="KW-0067">ATP-binding</keyword>
<dbReference type="InterPro" id="IPR038718">
    <property type="entry name" value="SNF2-like_sf"/>
</dbReference>
<evidence type="ECO:0000256" key="6">
    <source>
        <dbReference type="ARBA" id="ARBA00023242"/>
    </source>
</evidence>
<evidence type="ECO:0000256" key="1">
    <source>
        <dbReference type="ARBA" id="ARBA00004123"/>
    </source>
</evidence>
<dbReference type="GO" id="GO:0003678">
    <property type="term" value="F:DNA helicase activity"/>
    <property type="evidence" value="ECO:0007669"/>
    <property type="project" value="UniProtKB-EC"/>
</dbReference>
<dbReference type="SUPFAM" id="SSF54160">
    <property type="entry name" value="Chromo domain-like"/>
    <property type="match status" value="2"/>
</dbReference>
<dbReference type="InterPro" id="IPR014001">
    <property type="entry name" value="Helicase_ATP-bd"/>
</dbReference>
<feature type="compositionally biased region" description="Basic and acidic residues" evidence="7">
    <location>
        <begin position="1672"/>
        <end position="1684"/>
    </location>
</feature>
<feature type="domain" description="Helicase C-terminal" evidence="10">
    <location>
        <begin position="1100"/>
        <end position="1263"/>
    </location>
</feature>
<feature type="region of interest" description="Disordered" evidence="7">
    <location>
        <begin position="157"/>
        <end position="222"/>
    </location>
</feature>
<evidence type="ECO:0000256" key="2">
    <source>
        <dbReference type="ARBA" id="ARBA00022737"/>
    </source>
</evidence>
<accession>A0A976QU80</accession>
<feature type="compositionally biased region" description="Basic and acidic residues" evidence="7">
    <location>
        <begin position="184"/>
        <end position="194"/>
    </location>
</feature>
<keyword evidence="6" id="KW-0539">Nucleus</keyword>
<name>A0A976QU80_THEOR</name>
<keyword evidence="2" id="KW-0677">Repeat</keyword>
<feature type="compositionally biased region" description="Low complexity" evidence="7">
    <location>
        <begin position="157"/>
        <end position="183"/>
    </location>
</feature>
<dbReference type="GO" id="GO:0000785">
    <property type="term" value="C:chromatin"/>
    <property type="evidence" value="ECO:0007669"/>
    <property type="project" value="TreeGrafter"/>
</dbReference>
<dbReference type="EC" id="3.6.4.12" evidence="11"/>
<feature type="region of interest" description="Disordered" evidence="7">
    <location>
        <begin position="1"/>
        <end position="94"/>
    </location>
</feature>
<evidence type="ECO:0000259" key="8">
    <source>
        <dbReference type="PROSITE" id="PS50013"/>
    </source>
</evidence>
<dbReference type="Gene3D" id="2.40.50.40">
    <property type="match status" value="2"/>
</dbReference>
<feature type="compositionally biased region" description="Acidic residues" evidence="7">
    <location>
        <begin position="1390"/>
        <end position="1401"/>
    </location>
</feature>
<dbReference type="PANTHER" id="PTHR45623">
    <property type="entry name" value="CHROMODOMAIN-HELICASE-DNA-BINDING PROTEIN 3-RELATED-RELATED"/>
    <property type="match status" value="1"/>
</dbReference>
<evidence type="ECO:0000256" key="3">
    <source>
        <dbReference type="ARBA" id="ARBA00022741"/>
    </source>
</evidence>
<sequence length="1843" mass="211735">MSTLGEIKDSSQVTKSEPVSDNAESVQPNPEEPAKAFDSNASNTQQFFQPHVGTPRPGNAQQQVNPQMVHNQQAQQMMQNQQPQAAQQGGPQQIGQMNQNPMMMRMGNGMMPQNMYYYQMQMYQQGQKGMPMNMQPGMSRFMPQYNAYLNRVQAGPMQQQPSQQILQQQMMHQQLMHQQQPGAEGKKEEGEGDNKGQQGPSSAGPLPPNMMQNPMHPGGMPMPNMPMMNNMGTMGGMYYGPRLLVNNAIDSIPALRLANSQFQNVSQVLDALANHTKRKRLPRSSRDQRDDSDFKNVLQDYFSASDNSDDEFLVSRSLRMNDGTNSIRRSNRTRTKTIKYDEYNDTESDTQEDYLPATTVTTTNAVKSNRGRKKGVTYKRQATAKQVNPYARHNFVQFEESSDEGQEFGLIEQDGSNAEASGLSLRNRKQRVNYAELEYSDEEDHVEYREDDTSANQGGIDRVVTHRVNDEGVWEFLIKWQGFAHIHNTWDTYENLKEYNGIRRLDNYIKRFKNLEERQKYMTLDEIEQENIALGLQKQIDEDALIAERIVTHYKDENGQMVYLVKWRSCPYDQCTEEEEETLIEYGFLDLIHSYKIREDRIMGEAGRRIPWNTHSISLTKFEPYYETPKYLCNPTYLEELGYTSRLYFSIMAENAKREEEARSGKLEESTKTELNEMKVDGVKQEQVKADSDSAGDESTKADDKESPIKREEAEFNRDESATKLSSNEYVEKPLEDAEVVKQEGVEELEKTAPVKKYYTRESALIGNNFKTGFEKRKLRDYQLTGLNWMVNRMKRGLSVLLADEMGLGKTVQTISLVGHFMYKEFLVGPYLIIVPQSTIDNWMREFENWLPQANAVCYYGNAVAREMIRQRELCKIGIPGKGERYKCDICITTPSIINSPVDLEFLRKISWQLMVVDEAHQLKNKHSKRFIELMHFMADYKLLLSGTPLHNNLEELWTLLHFINPQIYTYYEDFRRRYSEIENPAAIGENKQKQLLSLQHELHEFVLRRVKKDVEKSLPNKVERILRVELSPMQIEWYKNILARNYDELARNSGGSRSSLQNICMELKKVCNHPFLCYEPEDRQVWLQGLIYGSGKICLLDKLLQRLKEKGHRVLIFSQMVRMLNIISEYLTLRGFKHQRLDGTMGKEVRKKAMDHFNDPSSDDFCFLLSTKAGGLGINLTSADTVIIYDSDWNPQNDLQAEARAHRIGQTKTVQIYRLVTKDSIEQTILERAKTKMVLDALVVQGLNKRGDAVVFNDDSKSGFSREELAKILKFGASKLWATANPQTSMQASSDEKLDIDLDKVLQEAELTKENDSDLAADLLSSYTNITEFRYEPPEGQLEASENDKEFWEATIPLEERVKLKKKKQEELLVNGPRRTRAKDTGALETDDYSDDEADADFQPRKTTKELMMQAQEGSKGKRGQRRSRKVVLTVKDKMKIHRSLTKYGVPELRLKDIHNDCKLSKVDPRVILNECQNMIDTCKSKLKAPGDDDDKRSRRSQQIVEIGEIKVNAQDFLDKMKLLESLEHFGRSLSGNSWNSTPSEDFTVPQQVQDQMNEGKEKWTSDDIMNLLKLVNKYGFGYWTQMCADKSLCVGILKDIKHDRLKSRAVKLLKIVNTYIDPTSVVLLADERRLSAHKDPSVPRTRKPRELKDGERSDSLKSDGSLSRASSKEHTRKHEGSPKENTPSTTGNSYKDSREDEFSDIYALDNTEAGKASDEDIANLLSTGKLATRDHYANAVKHVLKPCREVLRTVKRLRNADMDFQENLKNAEFSARAKETAQIVRASLEQNLRTCPDEGMATKVRLACWKFVSKIIQSDQFPLETSSPSKYEKWHSNRAQD</sequence>
<dbReference type="SMART" id="SM00490">
    <property type="entry name" value="HELICc"/>
    <property type="match status" value="1"/>
</dbReference>
<dbReference type="GO" id="GO:0034728">
    <property type="term" value="P:nucleosome organization"/>
    <property type="evidence" value="ECO:0007669"/>
    <property type="project" value="TreeGrafter"/>
</dbReference>
<feature type="compositionally biased region" description="Polar residues" evidence="7">
    <location>
        <begin position="10"/>
        <end position="28"/>
    </location>
</feature>
<evidence type="ECO:0000313" key="11">
    <source>
        <dbReference type="EMBL" id="UKK00651.1"/>
    </source>
</evidence>
<dbReference type="GO" id="GO:0140658">
    <property type="term" value="F:ATP-dependent chromatin remodeler activity"/>
    <property type="evidence" value="ECO:0007669"/>
    <property type="project" value="TreeGrafter"/>
</dbReference>
<evidence type="ECO:0000256" key="4">
    <source>
        <dbReference type="ARBA" id="ARBA00022801"/>
    </source>
</evidence>
<dbReference type="Gene3D" id="3.40.50.10810">
    <property type="entry name" value="Tandem AAA-ATPase domain"/>
    <property type="match status" value="1"/>
</dbReference>
<evidence type="ECO:0000313" key="12">
    <source>
        <dbReference type="Proteomes" id="UP000244811"/>
    </source>
</evidence>
<feature type="domain" description="Chromo" evidence="8">
    <location>
        <begin position="545"/>
        <end position="595"/>
    </location>
</feature>
<dbReference type="SMART" id="SM00298">
    <property type="entry name" value="CHROMO"/>
    <property type="match status" value="2"/>
</dbReference>
<feature type="compositionally biased region" description="Basic and acidic residues" evidence="7">
    <location>
        <begin position="1650"/>
        <end position="1663"/>
    </location>
</feature>
<comment type="subcellular location">
    <subcellularLocation>
        <location evidence="1">Nucleus</location>
    </subcellularLocation>
</comment>
<feature type="region of interest" description="Disordered" evidence="7">
    <location>
        <begin position="1639"/>
        <end position="1699"/>
    </location>
</feature>
<evidence type="ECO:0000259" key="9">
    <source>
        <dbReference type="PROSITE" id="PS51192"/>
    </source>
</evidence>
<dbReference type="PROSITE" id="PS51194">
    <property type="entry name" value="HELICASE_CTER"/>
    <property type="match status" value="1"/>
</dbReference>
<dbReference type="Pfam" id="PF00176">
    <property type="entry name" value="SNF2-rel_dom"/>
    <property type="match status" value="1"/>
</dbReference>
<evidence type="ECO:0000256" key="7">
    <source>
        <dbReference type="SAM" id="MobiDB-lite"/>
    </source>
</evidence>
<feature type="region of interest" description="Disordered" evidence="7">
    <location>
        <begin position="1377"/>
        <end position="1408"/>
    </location>
</feature>
<feature type="compositionally biased region" description="Low complexity" evidence="7">
    <location>
        <begin position="209"/>
        <end position="222"/>
    </location>
</feature>
<feature type="compositionally biased region" description="Polar residues" evidence="7">
    <location>
        <begin position="39"/>
        <end position="48"/>
    </location>
</feature>
<dbReference type="InterPro" id="IPR016197">
    <property type="entry name" value="Chromo-like_dom_sf"/>
</dbReference>
<dbReference type="GO" id="GO:0005634">
    <property type="term" value="C:nucleus"/>
    <property type="evidence" value="ECO:0007669"/>
    <property type="project" value="UniProtKB-SubCell"/>
</dbReference>
<feature type="domain" description="Chromo" evidence="8">
    <location>
        <begin position="458"/>
        <end position="520"/>
    </location>
</feature>
<feature type="compositionally biased region" description="Basic and acidic residues" evidence="7">
    <location>
        <begin position="659"/>
        <end position="722"/>
    </location>
</feature>
<dbReference type="GO" id="GO:0003677">
    <property type="term" value="F:DNA binding"/>
    <property type="evidence" value="ECO:0007669"/>
    <property type="project" value="TreeGrafter"/>
</dbReference>
<dbReference type="Pfam" id="PF00271">
    <property type="entry name" value="Helicase_C"/>
    <property type="match status" value="1"/>
</dbReference>
<reference evidence="11" key="1">
    <citation type="submission" date="2022-07" db="EMBL/GenBank/DDBJ databases">
        <title>Evaluation of T. orientalis genome assembly methods using nanopore sequencing and analysis of variation between genomes.</title>
        <authorList>
            <person name="Yam J."/>
            <person name="Micallef M.L."/>
            <person name="Liu M."/>
            <person name="Djordjevic S.P."/>
            <person name="Bogema D.R."/>
            <person name="Jenkins C."/>
        </authorList>
    </citation>
    <scope>NUCLEOTIDE SEQUENCE</scope>
    <source>
        <strain evidence="11">Goon Nure</strain>
    </source>
</reference>
<feature type="compositionally biased region" description="Low complexity" evidence="7">
    <location>
        <begin position="72"/>
        <end position="94"/>
    </location>
</feature>
<dbReference type="InterPro" id="IPR049730">
    <property type="entry name" value="SNF2/RAD54-like_C"/>
</dbReference>
<dbReference type="GO" id="GO:0042393">
    <property type="term" value="F:histone binding"/>
    <property type="evidence" value="ECO:0007669"/>
    <property type="project" value="TreeGrafter"/>
</dbReference>
<evidence type="ECO:0000256" key="5">
    <source>
        <dbReference type="ARBA" id="ARBA00022840"/>
    </source>
</evidence>